<dbReference type="Gene3D" id="3.20.20.370">
    <property type="entry name" value="Glycoside hydrolase/deacetylase"/>
    <property type="match status" value="1"/>
</dbReference>
<keyword evidence="6" id="KW-0134">Cell wall</keyword>
<dbReference type="GO" id="GO:0005886">
    <property type="term" value="C:plasma membrane"/>
    <property type="evidence" value="ECO:0007669"/>
    <property type="project" value="UniProtKB-SubCell"/>
</dbReference>
<keyword evidence="16" id="KW-0170">Cobalt</keyword>
<dbReference type="GO" id="GO:0046872">
    <property type="term" value="F:metal ion binding"/>
    <property type="evidence" value="ECO:0007669"/>
    <property type="project" value="UniProtKB-KW"/>
</dbReference>
<dbReference type="SUPFAM" id="SSF88713">
    <property type="entry name" value="Glycoside hydrolase/deacetylase"/>
    <property type="match status" value="1"/>
</dbReference>
<evidence type="ECO:0000256" key="21">
    <source>
        <dbReference type="ARBA" id="ARBA00048494"/>
    </source>
</evidence>
<keyword evidence="11" id="KW-0378">Hydrolase</keyword>
<dbReference type="GO" id="GO:0098552">
    <property type="term" value="C:side of membrane"/>
    <property type="evidence" value="ECO:0007669"/>
    <property type="project" value="UniProtKB-KW"/>
</dbReference>
<gene>
    <name evidence="25" type="ORF">CPB84DRAFT_1499677</name>
</gene>
<evidence type="ECO:0000256" key="7">
    <source>
        <dbReference type="ARBA" id="ARBA00022525"/>
    </source>
</evidence>
<keyword evidence="7" id="KW-0964">Secreted</keyword>
<keyword evidence="17" id="KW-0449">Lipoprotein</keyword>
<dbReference type="GO" id="GO:0071555">
    <property type="term" value="P:cell wall organization"/>
    <property type="evidence" value="ECO:0007669"/>
    <property type="project" value="UniProtKB-KW"/>
</dbReference>
<evidence type="ECO:0000256" key="17">
    <source>
        <dbReference type="ARBA" id="ARBA00023288"/>
    </source>
</evidence>
<evidence type="ECO:0000256" key="4">
    <source>
        <dbReference type="ARBA" id="ARBA00010973"/>
    </source>
</evidence>
<comment type="catalytic activity">
    <reaction evidence="21">
        <text>[(1-&gt;4)-N-acetyl-beta-D-glucosaminyl](n) + n H2O = chitosan + n acetate</text>
        <dbReference type="Rhea" id="RHEA:10464"/>
        <dbReference type="Rhea" id="RHEA-COMP:9593"/>
        <dbReference type="Rhea" id="RHEA-COMP:9597"/>
        <dbReference type="ChEBI" id="CHEBI:15377"/>
        <dbReference type="ChEBI" id="CHEBI:17029"/>
        <dbReference type="ChEBI" id="CHEBI:30089"/>
        <dbReference type="ChEBI" id="CHEBI:57704"/>
        <dbReference type="EC" id="3.5.1.41"/>
    </reaction>
    <physiologicalReaction direction="left-to-right" evidence="21">
        <dbReference type="Rhea" id="RHEA:10465"/>
    </physiologicalReaction>
</comment>
<keyword evidence="10 23" id="KW-0732">Signal</keyword>
<keyword evidence="9" id="KW-0479">Metal-binding</keyword>
<evidence type="ECO:0000256" key="1">
    <source>
        <dbReference type="ARBA" id="ARBA00001941"/>
    </source>
</evidence>
<evidence type="ECO:0000256" key="13">
    <source>
        <dbReference type="ARBA" id="ARBA00023136"/>
    </source>
</evidence>
<organism evidence="25 26">
    <name type="scientific">Gymnopilus junonius</name>
    <name type="common">Spectacular rustgill mushroom</name>
    <name type="synonym">Gymnopilus spectabilis subsp. junonius</name>
    <dbReference type="NCBI Taxonomy" id="109634"/>
    <lineage>
        <taxon>Eukaryota</taxon>
        <taxon>Fungi</taxon>
        <taxon>Dikarya</taxon>
        <taxon>Basidiomycota</taxon>
        <taxon>Agaricomycotina</taxon>
        <taxon>Agaricomycetes</taxon>
        <taxon>Agaricomycetidae</taxon>
        <taxon>Agaricales</taxon>
        <taxon>Agaricineae</taxon>
        <taxon>Hymenogastraceae</taxon>
        <taxon>Gymnopilus</taxon>
    </lineage>
</organism>
<dbReference type="GO" id="GO:0006032">
    <property type="term" value="P:chitin catabolic process"/>
    <property type="evidence" value="ECO:0007669"/>
    <property type="project" value="UniProtKB-KW"/>
</dbReference>
<feature type="region of interest" description="Disordered" evidence="22">
    <location>
        <begin position="33"/>
        <end position="129"/>
    </location>
</feature>
<dbReference type="InterPro" id="IPR002509">
    <property type="entry name" value="NODB_dom"/>
</dbReference>
<dbReference type="OrthoDB" id="407355at2759"/>
<keyword evidence="26" id="KW-1185">Reference proteome</keyword>
<keyword evidence="14" id="KW-0325">Glycoprotein</keyword>
<dbReference type="Proteomes" id="UP000724874">
    <property type="component" value="Unassembled WGS sequence"/>
</dbReference>
<keyword evidence="15" id="KW-0119">Carbohydrate metabolism</keyword>
<reference evidence="25" key="1">
    <citation type="submission" date="2020-11" db="EMBL/GenBank/DDBJ databases">
        <authorList>
            <consortium name="DOE Joint Genome Institute"/>
            <person name="Ahrendt S."/>
            <person name="Riley R."/>
            <person name="Andreopoulos W."/>
            <person name="LaButti K."/>
            <person name="Pangilinan J."/>
            <person name="Ruiz-duenas F.J."/>
            <person name="Barrasa J.M."/>
            <person name="Sanchez-Garcia M."/>
            <person name="Camarero S."/>
            <person name="Miyauchi S."/>
            <person name="Serrano A."/>
            <person name="Linde D."/>
            <person name="Babiker R."/>
            <person name="Drula E."/>
            <person name="Ayuso-Fernandez I."/>
            <person name="Pacheco R."/>
            <person name="Padilla G."/>
            <person name="Ferreira P."/>
            <person name="Barriuso J."/>
            <person name="Kellner H."/>
            <person name="Castanera R."/>
            <person name="Alfaro M."/>
            <person name="Ramirez L."/>
            <person name="Pisabarro A.G."/>
            <person name="Kuo A."/>
            <person name="Tritt A."/>
            <person name="Lipzen A."/>
            <person name="He G."/>
            <person name="Yan M."/>
            <person name="Ng V."/>
            <person name="Cullen D."/>
            <person name="Martin F."/>
            <person name="Rosso M.-N."/>
            <person name="Henrissat B."/>
            <person name="Hibbett D."/>
            <person name="Martinez A.T."/>
            <person name="Grigoriev I.V."/>
        </authorList>
    </citation>
    <scope>NUCLEOTIDE SEQUENCE</scope>
    <source>
        <strain evidence="25">AH 44721</strain>
    </source>
</reference>
<dbReference type="AlphaFoldDB" id="A0A9P5NWN5"/>
<keyword evidence="13" id="KW-0472">Membrane</keyword>
<keyword evidence="18" id="KW-0961">Cell wall biogenesis/degradation</keyword>
<evidence type="ECO:0000256" key="11">
    <source>
        <dbReference type="ARBA" id="ARBA00022801"/>
    </source>
</evidence>
<evidence type="ECO:0000256" key="22">
    <source>
        <dbReference type="SAM" id="MobiDB-lite"/>
    </source>
</evidence>
<evidence type="ECO:0000256" key="5">
    <source>
        <dbReference type="ARBA" id="ARBA00022475"/>
    </source>
</evidence>
<evidence type="ECO:0000256" key="3">
    <source>
        <dbReference type="ARBA" id="ARBA00004609"/>
    </source>
</evidence>
<evidence type="ECO:0000256" key="18">
    <source>
        <dbReference type="ARBA" id="ARBA00023316"/>
    </source>
</evidence>
<dbReference type="InterPro" id="IPR050248">
    <property type="entry name" value="Polysacc_deacetylase_ArnD"/>
</dbReference>
<evidence type="ECO:0000256" key="20">
    <source>
        <dbReference type="ARBA" id="ARBA00024056"/>
    </source>
</evidence>
<evidence type="ECO:0000313" key="26">
    <source>
        <dbReference type="Proteomes" id="UP000724874"/>
    </source>
</evidence>
<name>A0A9P5NWN5_GYMJU</name>
<dbReference type="FunFam" id="3.20.20.370:FF:000004">
    <property type="entry name" value="Related to Chitin deacetylase"/>
    <property type="match status" value="1"/>
</dbReference>
<comment type="caution">
    <text evidence="25">The sequence shown here is derived from an EMBL/GenBank/DDBJ whole genome shotgun (WGS) entry which is preliminary data.</text>
</comment>
<evidence type="ECO:0000256" key="2">
    <source>
        <dbReference type="ARBA" id="ARBA00004191"/>
    </source>
</evidence>
<dbReference type="PROSITE" id="PS51677">
    <property type="entry name" value="NODB"/>
    <property type="match status" value="1"/>
</dbReference>
<feature type="signal peptide" evidence="23">
    <location>
        <begin position="1"/>
        <end position="19"/>
    </location>
</feature>
<evidence type="ECO:0000256" key="19">
    <source>
        <dbReference type="ARBA" id="ARBA00023326"/>
    </source>
</evidence>
<protein>
    <recommendedName>
        <fullName evidence="20">chitin deacetylase</fullName>
        <ecNumber evidence="20">3.5.1.41</ecNumber>
    </recommendedName>
</protein>
<evidence type="ECO:0000256" key="9">
    <source>
        <dbReference type="ARBA" id="ARBA00022723"/>
    </source>
</evidence>
<feature type="compositionally biased region" description="Low complexity" evidence="22">
    <location>
        <begin position="64"/>
        <end position="108"/>
    </location>
</feature>
<dbReference type="InterPro" id="IPR011330">
    <property type="entry name" value="Glyco_hydro/deAcase_b/a-brl"/>
</dbReference>
<keyword evidence="5" id="KW-1003">Cell membrane</keyword>
<feature type="compositionally biased region" description="Pro residues" evidence="22">
    <location>
        <begin position="54"/>
        <end position="63"/>
    </location>
</feature>
<evidence type="ECO:0000256" key="15">
    <source>
        <dbReference type="ARBA" id="ARBA00023277"/>
    </source>
</evidence>
<feature type="chain" id="PRO_5040451291" description="chitin deacetylase" evidence="23">
    <location>
        <begin position="20"/>
        <end position="516"/>
    </location>
</feature>
<feature type="compositionally biased region" description="Pro residues" evidence="22">
    <location>
        <begin position="36"/>
        <end position="47"/>
    </location>
</feature>
<dbReference type="GO" id="GO:0000272">
    <property type="term" value="P:polysaccharide catabolic process"/>
    <property type="evidence" value="ECO:0007669"/>
    <property type="project" value="UniProtKB-KW"/>
</dbReference>
<evidence type="ECO:0000256" key="8">
    <source>
        <dbReference type="ARBA" id="ARBA00022622"/>
    </source>
</evidence>
<comment type="similarity">
    <text evidence="4">Belongs to the polysaccharide deacetylase family.</text>
</comment>
<comment type="subcellular location">
    <subcellularLocation>
        <location evidence="3">Cell membrane</location>
        <topology evidence="3">Lipid-anchor</topology>
        <topology evidence="3">GPI-anchor</topology>
    </subcellularLocation>
    <subcellularLocation>
        <location evidence="2">Secreted</location>
        <location evidence="2">Cell wall</location>
    </subcellularLocation>
</comment>
<proteinExistence type="inferred from homology"/>
<feature type="domain" description="NodB homology" evidence="24">
    <location>
        <begin position="236"/>
        <end position="430"/>
    </location>
</feature>
<dbReference type="Pfam" id="PF01522">
    <property type="entry name" value="Polysacc_deac_1"/>
    <property type="match status" value="1"/>
</dbReference>
<dbReference type="EMBL" id="JADNYJ010000009">
    <property type="protein sequence ID" value="KAF8909291.1"/>
    <property type="molecule type" value="Genomic_DNA"/>
</dbReference>
<dbReference type="GO" id="GO:0004099">
    <property type="term" value="F:chitin deacetylase activity"/>
    <property type="evidence" value="ECO:0007669"/>
    <property type="project" value="UniProtKB-EC"/>
</dbReference>
<evidence type="ECO:0000256" key="12">
    <source>
        <dbReference type="ARBA" id="ARBA00023024"/>
    </source>
</evidence>
<evidence type="ECO:0000259" key="24">
    <source>
        <dbReference type="PROSITE" id="PS51677"/>
    </source>
</evidence>
<keyword evidence="19" id="KW-0624">Polysaccharide degradation</keyword>
<evidence type="ECO:0000313" key="25">
    <source>
        <dbReference type="EMBL" id="KAF8909291.1"/>
    </source>
</evidence>
<dbReference type="PANTHER" id="PTHR10587:SF133">
    <property type="entry name" value="CHITIN DEACETYLASE 1-RELATED"/>
    <property type="match status" value="1"/>
</dbReference>
<evidence type="ECO:0000256" key="14">
    <source>
        <dbReference type="ARBA" id="ARBA00023180"/>
    </source>
</evidence>
<sequence length="516" mass="53807">MKLLSLLVLSALHLSAINAEYINPRHRLVRRDDAVAPPPNTTAPPPAAGTTTSTPPPPPPPAPTTSSAAPPKSSSTLAAPAPVTTSSAPAGSSAFSSSSTTSTTAASPTGPPPLATFTGIPPLSVITSGMPTRNPIPDTTTYAAGATPPISGAPVLPTPISVSGWPTPDQVPDATSPQVKEWLKELDGYTIPNISTTVDGSCASDPAAAADAANRGWWTCGGYTRVTDITACPDKLTWGVSFDDGPAPYTQYLLDYLTEKDITATFFVVGSRVVEYPQTLIEEYMSGHEISVHTWSHRPLTTLTNEQIVAELGWTRKAIKDVLGITPTTMRPPYGDIDDRVRTIALAMGMVPIMWTNSPNGGKFDTNDWRVAGGQVIGTDSFNTFEAILGNATTLDTGFIVLQHDLFEITVDLATGYTLPSALSHDPKFNLMSIGECQHFPAGNLYLETNQNTTFPYRNGTKLSGVDVNGDGTPDTVSGGGGATSNGTSSAAFTISAPLLSSLIAGLGLAAASLLL</sequence>
<dbReference type="PANTHER" id="PTHR10587">
    <property type="entry name" value="GLYCOSYL TRANSFERASE-RELATED"/>
    <property type="match status" value="1"/>
</dbReference>
<accession>A0A9P5NWN5</accession>
<keyword evidence="8" id="KW-0336">GPI-anchor</keyword>
<evidence type="ECO:0000256" key="23">
    <source>
        <dbReference type="SAM" id="SignalP"/>
    </source>
</evidence>
<dbReference type="GO" id="GO:0009272">
    <property type="term" value="P:fungal-type cell wall biogenesis"/>
    <property type="evidence" value="ECO:0007669"/>
    <property type="project" value="UniProtKB-ARBA"/>
</dbReference>
<evidence type="ECO:0000256" key="10">
    <source>
        <dbReference type="ARBA" id="ARBA00022729"/>
    </source>
</evidence>
<evidence type="ECO:0000256" key="16">
    <source>
        <dbReference type="ARBA" id="ARBA00023285"/>
    </source>
</evidence>
<comment type="cofactor">
    <cofactor evidence="1">
        <name>Co(2+)</name>
        <dbReference type="ChEBI" id="CHEBI:48828"/>
    </cofactor>
</comment>
<dbReference type="EC" id="3.5.1.41" evidence="20"/>
<evidence type="ECO:0000256" key="6">
    <source>
        <dbReference type="ARBA" id="ARBA00022512"/>
    </source>
</evidence>
<keyword evidence="12" id="KW-0146">Chitin degradation</keyword>